<dbReference type="eggNOG" id="COG1802">
    <property type="taxonomic scope" value="Bacteria"/>
</dbReference>
<accession>A0A1L7AAV1</accession>
<gene>
    <name evidence="5" type="ORF">RGI145_00860</name>
</gene>
<evidence type="ECO:0000259" key="4">
    <source>
        <dbReference type="PROSITE" id="PS50949"/>
    </source>
</evidence>
<evidence type="ECO:0000313" key="5">
    <source>
        <dbReference type="EMBL" id="APT55881.1"/>
    </source>
</evidence>
<dbReference type="RefSeq" id="WP_075796849.1">
    <property type="nucleotide sequence ID" value="NZ_CP015583.1"/>
</dbReference>
<dbReference type="InterPro" id="IPR036388">
    <property type="entry name" value="WH-like_DNA-bd_sf"/>
</dbReference>
<dbReference type="KEGG" id="rgi:RGI145_00860"/>
<name>A0A1L7AAV1_9PROT</name>
<dbReference type="InterPro" id="IPR011711">
    <property type="entry name" value="GntR_C"/>
</dbReference>
<proteinExistence type="predicted"/>
<dbReference type="GO" id="GO:0003700">
    <property type="term" value="F:DNA-binding transcription factor activity"/>
    <property type="evidence" value="ECO:0007669"/>
    <property type="project" value="InterPro"/>
</dbReference>
<dbReference type="Proteomes" id="UP000185494">
    <property type="component" value="Chromosome 1"/>
</dbReference>
<evidence type="ECO:0000256" key="2">
    <source>
        <dbReference type="ARBA" id="ARBA00023125"/>
    </source>
</evidence>
<dbReference type="SUPFAM" id="SSF46785">
    <property type="entry name" value="Winged helix' DNA-binding domain"/>
    <property type="match status" value="1"/>
</dbReference>
<evidence type="ECO:0000256" key="1">
    <source>
        <dbReference type="ARBA" id="ARBA00023015"/>
    </source>
</evidence>
<dbReference type="Gene3D" id="1.10.10.10">
    <property type="entry name" value="Winged helix-like DNA-binding domain superfamily/Winged helix DNA-binding domain"/>
    <property type="match status" value="1"/>
</dbReference>
<keyword evidence="2" id="KW-0238">DNA-binding</keyword>
<evidence type="ECO:0000313" key="6">
    <source>
        <dbReference type="Proteomes" id="UP000185494"/>
    </source>
</evidence>
<dbReference type="SMART" id="SM00345">
    <property type="entry name" value="HTH_GNTR"/>
    <property type="match status" value="1"/>
</dbReference>
<dbReference type="Pfam" id="PF00392">
    <property type="entry name" value="GntR"/>
    <property type="match status" value="1"/>
</dbReference>
<feature type="domain" description="HTH gntR-type" evidence="4">
    <location>
        <begin position="16"/>
        <end position="83"/>
    </location>
</feature>
<dbReference type="Gene3D" id="1.20.120.530">
    <property type="entry name" value="GntR ligand-binding domain-like"/>
    <property type="match status" value="1"/>
</dbReference>
<dbReference type="InterPro" id="IPR000524">
    <property type="entry name" value="Tscrpt_reg_HTH_GntR"/>
</dbReference>
<dbReference type="SUPFAM" id="SSF48008">
    <property type="entry name" value="GntR ligand-binding domain-like"/>
    <property type="match status" value="1"/>
</dbReference>
<keyword evidence="1" id="KW-0805">Transcription regulation</keyword>
<organism evidence="5 6">
    <name type="scientific">Roseomonas gilardii</name>
    <dbReference type="NCBI Taxonomy" id="257708"/>
    <lineage>
        <taxon>Bacteria</taxon>
        <taxon>Pseudomonadati</taxon>
        <taxon>Pseudomonadota</taxon>
        <taxon>Alphaproteobacteria</taxon>
        <taxon>Acetobacterales</taxon>
        <taxon>Roseomonadaceae</taxon>
        <taxon>Roseomonas</taxon>
    </lineage>
</organism>
<dbReference type="GO" id="GO:0003677">
    <property type="term" value="F:DNA binding"/>
    <property type="evidence" value="ECO:0007669"/>
    <property type="project" value="UniProtKB-KW"/>
</dbReference>
<dbReference type="InterPro" id="IPR036390">
    <property type="entry name" value="WH_DNA-bd_sf"/>
</dbReference>
<dbReference type="PROSITE" id="PS50949">
    <property type="entry name" value="HTH_GNTR"/>
    <property type="match status" value="1"/>
</dbReference>
<dbReference type="EMBL" id="CP015583">
    <property type="protein sequence ID" value="APT55881.1"/>
    <property type="molecule type" value="Genomic_DNA"/>
</dbReference>
<evidence type="ECO:0000256" key="3">
    <source>
        <dbReference type="ARBA" id="ARBA00023163"/>
    </source>
</evidence>
<dbReference type="STRING" id="257708.RGI145_00860"/>
<dbReference type="Pfam" id="PF07729">
    <property type="entry name" value="FCD"/>
    <property type="match status" value="1"/>
</dbReference>
<dbReference type="InterPro" id="IPR008920">
    <property type="entry name" value="TF_FadR/GntR_C"/>
</dbReference>
<dbReference type="SMART" id="SM00895">
    <property type="entry name" value="FCD"/>
    <property type="match status" value="1"/>
</dbReference>
<sequence>MTSAAVLADLPLLARRTLGETVYAALSELLASGQLGPGERLSLRDSAAALGVSVMPVREAVNRLVAEQALEVTPGRAIRVPVMSQSEFEALAETRMAVEGLAAARAATYRSAESLAAIRRAESAFRLMAEEPVPDRVRLVALNRDVHFTIYRAASLLPLQEIIARLWLKAGPVLNLDLREHPERVRQGSALRRHAEALAAIEAGDGAGASAAIAADIRDAADFIIAHGRLPEG</sequence>
<keyword evidence="3" id="KW-0804">Transcription</keyword>
<dbReference type="PANTHER" id="PTHR43537:SF39">
    <property type="entry name" value="HTH-TYPE TRANSCRIPTIONAL REGULATOR MCBR"/>
    <property type="match status" value="1"/>
</dbReference>
<reference evidence="5 6" key="1">
    <citation type="submission" date="2016-05" db="EMBL/GenBank/DDBJ databases">
        <title>Complete Genome and Methylome Analysis of Psychrotrophic Bacterial Isolates from Antarctic Lake Untersee.</title>
        <authorList>
            <person name="Fomenkov A."/>
            <person name="Akimov V.N."/>
            <person name="Vasilyeva L.V."/>
            <person name="Andersen D."/>
            <person name="Vincze T."/>
            <person name="Roberts R.J."/>
        </authorList>
    </citation>
    <scope>NUCLEOTIDE SEQUENCE [LARGE SCALE GENOMIC DNA]</scope>
    <source>
        <strain evidence="5 6">U14-5</strain>
    </source>
</reference>
<dbReference type="PANTHER" id="PTHR43537">
    <property type="entry name" value="TRANSCRIPTIONAL REGULATOR, GNTR FAMILY"/>
    <property type="match status" value="1"/>
</dbReference>
<dbReference type="AlphaFoldDB" id="A0A1L7AAV1"/>
<protein>
    <submittedName>
        <fullName evidence="5">GntR family transcriptional regulator</fullName>
    </submittedName>
</protein>